<dbReference type="PROSITE" id="PS01359">
    <property type="entry name" value="ZF_PHD_1"/>
    <property type="match status" value="1"/>
</dbReference>
<name>A0A0R3U661_MESCO</name>
<dbReference type="STRING" id="53468.A0A0R3U661"/>
<organism evidence="8 9">
    <name type="scientific">Mesocestoides corti</name>
    <name type="common">Flatworm</name>
    <dbReference type="NCBI Taxonomy" id="53468"/>
    <lineage>
        <taxon>Eukaryota</taxon>
        <taxon>Metazoa</taxon>
        <taxon>Spiralia</taxon>
        <taxon>Lophotrochozoa</taxon>
        <taxon>Platyhelminthes</taxon>
        <taxon>Cestoda</taxon>
        <taxon>Eucestoda</taxon>
        <taxon>Cyclophyllidea</taxon>
        <taxon>Mesocestoididae</taxon>
        <taxon>Mesocestoides</taxon>
    </lineage>
</organism>
<feature type="coiled-coil region" evidence="5">
    <location>
        <begin position="187"/>
        <end position="221"/>
    </location>
</feature>
<evidence type="ECO:0000259" key="7">
    <source>
        <dbReference type="PROSITE" id="PS50016"/>
    </source>
</evidence>
<dbReference type="OrthoDB" id="270215at2759"/>
<dbReference type="SUPFAM" id="SSF57903">
    <property type="entry name" value="FYVE/PHD zinc finger"/>
    <property type="match status" value="1"/>
</dbReference>
<evidence type="ECO:0000256" key="1">
    <source>
        <dbReference type="ARBA" id="ARBA00022723"/>
    </source>
</evidence>
<keyword evidence="1" id="KW-0479">Metal-binding</keyword>
<reference evidence="8 9" key="1">
    <citation type="submission" date="2018-10" db="EMBL/GenBank/DDBJ databases">
        <authorList>
            <consortium name="Pathogen Informatics"/>
        </authorList>
    </citation>
    <scope>NUCLEOTIDE SEQUENCE [LARGE SCALE GENOMIC DNA]</scope>
</reference>
<dbReference type="Proteomes" id="UP000267029">
    <property type="component" value="Unassembled WGS sequence"/>
</dbReference>
<dbReference type="InterPro" id="IPR019787">
    <property type="entry name" value="Znf_PHD-finger"/>
</dbReference>
<feature type="domain" description="PHD-type" evidence="7">
    <location>
        <begin position="524"/>
        <end position="601"/>
    </location>
</feature>
<feature type="region of interest" description="Disordered" evidence="6">
    <location>
        <begin position="75"/>
        <end position="98"/>
    </location>
</feature>
<dbReference type="InterPro" id="IPR011011">
    <property type="entry name" value="Znf_FYVE_PHD"/>
</dbReference>
<evidence type="ECO:0000313" key="8">
    <source>
        <dbReference type="EMBL" id="VDD76240.1"/>
    </source>
</evidence>
<evidence type="ECO:0000256" key="4">
    <source>
        <dbReference type="PROSITE-ProRule" id="PRU00146"/>
    </source>
</evidence>
<dbReference type="EMBL" id="UXSR01000348">
    <property type="protein sequence ID" value="VDD76240.1"/>
    <property type="molecule type" value="Genomic_DNA"/>
</dbReference>
<dbReference type="Gene3D" id="3.30.40.10">
    <property type="entry name" value="Zinc/RING finger domain, C3HC4 (zinc finger)"/>
    <property type="match status" value="1"/>
</dbReference>
<dbReference type="InterPro" id="IPR001965">
    <property type="entry name" value="Znf_PHD"/>
</dbReference>
<evidence type="ECO:0000256" key="2">
    <source>
        <dbReference type="ARBA" id="ARBA00022771"/>
    </source>
</evidence>
<dbReference type="SMART" id="SM00249">
    <property type="entry name" value="PHD"/>
    <property type="match status" value="1"/>
</dbReference>
<dbReference type="InterPro" id="IPR013083">
    <property type="entry name" value="Znf_RING/FYVE/PHD"/>
</dbReference>
<evidence type="ECO:0000256" key="6">
    <source>
        <dbReference type="SAM" id="MobiDB-lite"/>
    </source>
</evidence>
<keyword evidence="3" id="KW-0862">Zinc</keyword>
<gene>
    <name evidence="8" type="ORF">MCOS_LOCUS2243</name>
</gene>
<protein>
    <recommendedName>
        <fullName evidence="7">PHD-type domain-containing protein</fullName>
    </recommendedName>
</protein>
<dbReference type="GO" id="GO:0008270">
    <property type="term" value="F:zinc ion binding"/>
    <property type="evidence" value="ECO:0007669"/>
    <property type="project" value="UniProtKB-KW"/>
</dbReference>
<evidence type="ECO:0000256" key="3">
    <source>
        <dbReference type="ARBA" id="ARBA00022833"/>
    </source>
</evidence>
<proteinExistence type="predicted"/>
<accession>A0A0R3U661</accession>
<sequence length="613" mass="67563">MHRSSSFVILDADVSLPGSESEDIVGSLSSASIESSKESSLSPVELIEAPLVYDRAAYKAGLELEKPLSEANLHCDSDVQSPGVFQEEPSNEPQEVRETQSQIVEALHPLPENHETAVDEQIRSESNGHTQNTGQFFNVFFRVIDAVNKVYEITSHIDFLSSDPVNCDVSAELAKCKQLLNWRQEKIQQFESTLEGLKKKLENLESLYEKSRNMIIELQDKIINYQSGAQQNPLPLPNNPQSSYMQSPINKFGSNGHAAYMQQPMRQPGFHVPPRMGRNVESLGEFSTDGLLPMQNQSMGPNLNMSGDSIPGSCQRGPPLYQHQTPPLMMPNSGVRGPQIPPQQPQTMFNQMSSQIPMEMLHQQRFQPPQPPSGSRFPGMSPPGQHPAEVNMMGPMSTPEAGPMPPIGHPSPYDVGFGVKSIPGNSSVSRQLPSQQQFTSQQLNISSPIPLSQSLQQHQQQQAPIMSMRSMEIPDATRQPTRQIPVELQHQQSLQIPTGHQTLGTVPPLPPPGPATQFPVPTQGTLCSLCSRDLAGPPAPTPLSPKSPPTLLPSQYPPVQCEAGCREWFHLSCSGLTPEAFYLLKSEGPLVEWLCTPCATRTYPNIPYIRLRH</sequence>
<evidence type="ECO:0000313" key="9">
    <source>
        <dbReference type="Proteomes" id="UP000267029"/>
    </source>
</evidence>
<dbReference type="PROSITE" id="PS50016">
    <property type="entry name" value="ZF_PHD_2"/>
    <property type="match status" value="1"/>
</dbReference>
<keyword evidence="9" id="KW-1185">Reference proteome</keyword>
<feature type="region of interest" description="Disordered" evidence="6">
    <location>
        <begin position="365"/>
        <end position="386"/>
    </location>
</feature>
<dbReference type="AlphaFoldDB" id="A0A0R3U661"/>
<keyword evidence="5" id="KW-0175">Coiled coil</keyword>
<evidence type="ECO:0000256" key="5">
    <source>
        <dbReference type="SAM" id="Coils"/>
    </source>
</evidence>
<dbReference type="InterPro" id="IPR019786">
    <property type="entry name" value="Zinc_finger_PHD-type_CS"/>
</dbReference>
<keyword evidence="2 4" id="KW-0863">Zinc-finger</keyword>